<name>A0A6N7PX15_9BACT</name>
<dbReference type="Proteomes" id="UP000440224">
    <property type="component" value="Unassembled WGS sequence"/>
</dbReference>
<sequence>MRGAAIPLCMISTLAFVTACRPDTSSEPPRARAGEGLAGLGDRGLFRFELTLTPDPPIVGEFFRVVTNVRDARTGAPASMVHFELSAAMPEHGHGMTTSPEHHARGPGAYVSEGMKFHMAGPWVFSAEAEAAGVRDQISLPFEQPPRFR</sequence>
<dbReference type="OrthoDB" id="5526796at2"/>
<evidence type="ECO:0000313" key="3">
    <source>
        <dbReference type="Proteomes" id="UP000440224"/>
    </source>
</evidence>
<evidence type="ECO:0000259" key="1">
    <source>
        <dbReference type="Pfam" id="PF13115"/>
    </source>
</evidence>
<dbReference type="PROSITE" id="PS51257">
    <property type="entry name" value="PROKAR_LIPOPROTEIN"/>
    <property type="match status" value="1"/>
</dbReference>
<proteinExistence type="predicted"/>
<keyword evidence="3" id="KW-1185">Reference proteome</keyword>
<comment type="caution">
    <text evidence="2">The sequence shown here is derived from an EMBL/GenBank/DDBJ whole genome shotgun (WGS) entry which is preliminary data.</text>
</comment>
<dbReference type="InterPro" id="IPR032693">
    <property type="entry name" value="YtkA-like_dom"/>
</dbReference>
<evidence type="ECO:0000313" key="2">
    <source>
        <dbReference type="EMBL" id="MRG96628.1"/>
    </source>
</evidence>
<feature type="domain" description="YtkA-like" evidence="1">
    <location>
        <begin position="48"/>
        <end position="125"/>
    </location>
</feature>
<dbReference type="Pfam" id="PF13115">
    <property type="entry name" value="YtkA"/>
    <property type="match status" value="1"/>
</dbReference>
<organism evidence="2 3">
    <name type="scientific">Polyangium spumosum</name>
    <dbReference type="NCBI Taxonomy" id="889282"/>
    <lineage>
        <taxon>Bacteria</taxon>
        <taxon>Pseudomonadati</taxon>
        <taxon>Myxococcota</taxon>
        <taxon>Polyangia</taxon>
        <taxon>Polyangiales</taxon>
        <taxon>Polyangiaceae</taxon>
        <taxon>Polyangium</taxon>
    </lineage>
</organism>
<accession>A0A6N7PX15</accession>
<reference evidence="2 3" key="1">
    <citation type="submission" date="2019-10" db="EMBL/GenBank/DDBJ databases">
        <title>A soil myxobacterium in the family Polyangiaceae.</title>
        <authorList>
            <person name="Li Y."/>
            <person name="Wang J."/>
        </authorList>
    </citation>
    <scope>NUCLEOTIDE SEQUENCE [LARGE SCALE GENOMIC DNA]</scope>
    <source>
        <strain evidence="2 3">DSM 14734</strain>
    </source>
</reference>
<dbReference type="AlphaFoldDB" id="A0A6N7PX15"/>
<gene>
    <name evidence="2" type="ORF">GF068_32590</name>
</gene>
<protein>
    <recommendedName>
        <fullName evidence="1">YtkA-like domain-containing protein</fullName>
    </recommendedName>
</protein>
<dbReference type="EMBL" id="WJIE01000012">
    <property type="protein sequence ID" value="MRG96628.1"/>
    <property type="molecule type" value="Genomic_DNA"/>
</dbReference>